<reference evidence="3" key="1">
    <citation type="submission" date="2021-07" db="EMBL/GenBank/DDBJ databases">
        <authorList>
            <person name="Durling M."/>
        </authorList>
    </citation>
    <scope>NUCLEOTIDE SEQUENCE</scope>
</reference>
<evidence type="ECO:0000313" key="4">
    <source>
        <dbReference type="Proteomes" id="UP000696280"/>
    </source>
</evidence>
<dbReference type="AlphaFoldDB" id="A0A9N9L3L1"/>
<name>A0A9N9L3L1_9HELO</name>
<dbReference type="PANTHER" id="PTHR40619">
    <property type="entry name" value="FUNGAL STAND N-TERMINAL GOODBYE DOMAIN-CONTAINING PROTEIN"/>
    <property type="match status" value="1"/>
</dbReference>
<dbReference type="PANTHER" id="PTHR40619:SF3">
    <property type="entry name" value="FUNGAL STAND N-TERMINAL GOODBYE DOMAIN-CONTAINING PROTEIN"/>
    <property type="match status" value="1"/>
</dbReference>
<dbReference type="OrthoDB" id="4840035at2759"/>
<dbReference type="EMBL" id="CAJVRL010000091">
    <property type="protein sequence ID" value="CAG8959321.1"/>
    <property type="molecule type" value="Genomic_DNA"/>
</dbReference>
<organism evidence="3 4">
    <name type="scientific">Hymenoscyphus fraxineus</name>
    <dbReference type="NCBI Taxonomy" id="746836"/>
    <lineage>
        <taxon>Eukaryota</taxon>
        <taxon>Fungi</taxon>
        <taxon>Dikarya</taxon>
        <taxon>Ascomycota</taxon>
        <taxon>Pezizomycotina</taxon>
        <taxon>Leotiomycetes</taxon>
        <taxon>Helotiales</taxon>
        <taxon>Helotiaceae</taxon>
        <taxon>Hymenoscyphus</taxon>
    </lineage>
</organism>
<comment type="caution">
    <text evidence="3">The sequence shown here is derived from an EMBL/GenBank/DDBJ whole genome shotgun (WGS) entry which is preliminary data.</text>
</comment>
<feature type="region of interest" description="Disordered" evidence="1">
    <location>
        <begin position="587"/>
        <end position="608"/>
    </location>
</feature>
<dbReference type="Proteomes" id="UP000696280">
    <property type="component" value="Unassembled WGS sequence"/>
</dbReference>
<sequence length="608" mass="68105">MSGNNIEFEATRLARQYSLDAAGNLPENTVAQAVTRVEGQSLSSERKNAYEVQEWQKWLRFEDQEEDEVLIELDRECKALAEAWNDFKLQLPETDRRLPIYQGVPNIWTVKRTVALAQQEWEGKKEKGFGKAKDYFSSFCETLDTHSQMFRFFPQGDKYTSLFTGVISSIVKASARHHETAEGLSQALAEISDDMRFIRKQGAIHCTDSMKNLIVKLYIKYFHFLCEAMKWYTSLGRRLKKAFNQKFYTDDVEKKVTVIKGIVSQIVREATLEDQEITRRNNDTTNAIHDQLQDVTEKLKRLETLFGKVGESGQIMLISTGCRMLYEEGTIINVSSGKQTLTIADTEHLDKYNPEASRCSRAELQFESRDLEKYILKPAPLSSTGLGTSQVAGEIITRLQSWISAATSQCLWIIGRSGLPSESSTAASHVATITADADIPVLSYFLHPQNFGSFTPGMSVESRAEDFLIALLYSLTRQLICVAPEVIEGSHAIRSSLSLLDGTPQSIPSALNLIRDLLALGPPLLLCVIDGLQLLDHPNTIDPMDKLLVILADGSKERVVKILLTTNGFCSAGKNVAFSDRLDCRTLPRKRPGRPSPGSRSLQRLHTP</sequence>
<feature type="domain" description="DUF7708" evidence="2">
    <location>
        <begin position="136"/>
        <end position="275"/>
    </location>
</feature>
<evidence type="ECO:0000256" key="1">
    <source>
        <dbReference type="SAM" id="MobiDB-lite"/>
    </source>
</evidence>
<accession>A0A9N9L3L1</accession>
<evidence type="ECO:0000259" key="2">
    <source>
        <dbReference type="Pfam" id="PF24809"/>
    </source>
</evidence>
<keyword evidence="4" id="KW-1185">Reference proteome</keyword>
<evidence type="ECO:0000313" key="3">
    <source>
        <dbReference type="EMBL" id="CAG8959321.1"/>
    </source>
</evidence>
<proteinExistence type="predicted"/>
<protein>
    <recommendedName>
        <fullName evidence="2">DUF7708 domain-containing protein</fullName>
    </recommendedName>
</protein>
<gene>
    <name evidence="3" type="ORF">HYFRA_00013091</name>
</gene>
<dbReference type="InterPro" id="IPR056125">
    <property type="entry name" value="DUF7708"/>
</dbReference>
<dbReference type="Pfam" id="PF24809">
    <property type="entry name" value="DUF7708"/>
    <property type="match status" value="1"/>
</dbReference>